<name>A0A835QTU2_VANPL</name>
<proteinExistence type="predicted"/>
<accession>A0A835QTU2</accession>
<dbReference type="Proteomes" id="UP000636800">
    <property type="component" value="Chromosome 5"/>
</dbReference>
<reference evidence="1 2" key="1">
    <citation type="journal article" date="2020" name="Nat. Food">
        <title>A phased Vanilla planifolia genome enables genetic improvement of flavour and production.</title>
        <authorList>
            <person name="Hasing T."/>
            <person name="Tang H."/>
            <person name="Brym M."/>
            <person name="Khazi F."/>
            <person name="Huang T."/>
            <person name="Chambers A.H."/>
        </authorList>
    </citation>
    <scope>NUCLEOTIDE SEQUENCE [LARGE SCALE GENOMIC DNA]</scope>
    <source>
        <tissue evidence="1">Leaf</tissue>
    </source>
</reference>
<evidence type="ECO:0000313" key="1">
    <source>
        <dbReference type="EMBL" id="KAG0479541.1"/>
    </source>
</evidence>
<sequence>MIRSIKGQQAELASQYHHDSILDKGHRYISDAAVSVDDSLLPLASIFCLPRHKKRMLWSNNLMFASCHVKKQKVSTPTEPPIVIQESSRLEKAGAVAFQRRKYNYHGYN</sequence>
<dbReference type="OrthoDB" id="247245at2759"/>
<protein>
    <submittedName>
        <fullName evidence="1">Uncharacterized protein</fullName>
    </submittedName>
</protein>
<comment type="caution">
    <text evidence="1">The sequence shown here is derived from an EMBL/GenBank/DDBJ whole genome shotgun (WGS) entry which is preliminary data.</text>
</comment>
<organism evidence="1 2">
    <name type="scientific">Vanilla planifolia</name>
    <name type="common">Vanilla</name>
    <dbReference type="NCBI Taxonomy" id="51239"/>
    <lineage>
        <taxon>Eukaryota</taxon>
        <taxon>Viridiplantae</taxon>
        <taxon>Streptophyta</taxon>
        <taxon>Embryophyta</taxon>
        <taxon>Tracheophyta</taxon>
        <taxon>Spermatophyta</taxon>
        <taxon>Magnoliopsida</taxon>
        <taxon>Liliopsida</taxon>
        <taxon>Asparagales</taxon>
        <taxon>Orchidaceae</taxon>
        <taxon>Vanilloideae</taxon>
        <taxon>Vanilleae</taxon>
        <taxon>Vanilla</taxon>
    </lineage>
</organism>
<dbReference type="EMBL" id="JADCNL010000005">
    <property type="protein sequence ID" value="KAG0479541.1"/>
    <property type="molecule type" value="Genomic_DNA"/>
</dbReference>
<keyword evidence="2" id="KW-1185">Reference proteome</keyword>
<dbReference type="AlphaFoldDB" id="A0A835QTU2"/>
<evidence type="ECO:0000313" key="2">
    <source>
        <dbReference type="Proteomes" id="UP000636800"/>
    </source>
</evidence>
<gene>
    <name evidence="1" type="ORF">HPP92_010399</name>
</gene>